<dbReference type="AlphaFoldDB" id="A0A5S9PNY6"/>
<dbReference type="PANTHER" id="PTHR13774">
    <property type="entry name" value="PHENAZINE BIOSYNTHESIS PROTEIN"/>
    <property type="match status" value="1"/>
</dbReference>
<accession>A0A5S9PNY6</accession>
<sequence length="261" mass="28886">MNVKMYQVDAFAGRAFEGNPAAVCILDSWLDDPVMQLIAAENNLSETAFVVKQSTHFEIRWFTPLHEVDLCGHATLASAHALFMHAGVKEDVITFRSRSGELQVARRGHTLEMDLPALMPEPCEIPVDIVKAFGAAPLQCLKATDYIVVFDEESDVSLLTPDMARLRNLDARGVIVTAASDTYDFVTRMFAPKLGIDEDPVTGSAFCQLIPYWADITRKTQFTAKQVSPRGGYVEGQLNVDRVLLRGTCVTYLVGEIYLPL</sequence>
<comment type="similarity">
    <text evidence="1">Belongs to the PhzF family.</text>
</comment>
<dbReference type="PIRSF" id="PIRSF016184">
    <property type="entry name" value="PhzC_PhzF"/>
    <property type="match status" value="1"/>
</dbReference>
<dbReference type="SUPFAM" id="SSF54506">
    <property type="entry name" value="Diaminopimelate epimerase-like"/>
    <property type="match status" value="1"/>
</dbReference>
<feature type="active site" evidence="3">
    <location>
        <position position="46"/>
    </location>
</feature>
<dbReference type="Proteomes" id="UP000434580">
    <property type="component" value="Unassembled WGS sequence"/>
</dbReference>
<dbReference type="PANTHER" id="PTHR13774:SF17">
    <property type="entry name" value="PHENAZINE BIOSYNTHESIS-LIKE DOMAIN-CONTAINING PROTEIN"/>
    <property type="match status" value="1"/>
</dbReference>
<protein>
    <submittedName>
        <fullName evidence="4">Putative isomerase YddE</fullName>
        <ecNumber evidence="4">5.1.-.-</ecNumber>
    </submittedName>
</protein>
<organism evidence="4 5">
    <name type="scientific">BD1-7 clade bacterium</name>
    <dbReference type="NCBI Taxonomy" id="2029982"/>
    <lineage>
        <taxon>Bacteria</taxon>
        <taxon>Pseudomonadati</taxon>
        <taxon>Pseudomonadota</taxon>
        <taxon>Gammaproteobacteria</taxon>
        <taxon>Cellvibrionales</taxon>
        <taxon>Spongiibacteraceae</taxon>
        <taxon>BD1-7 clade</taxon>
    </lineage>
</organism>
<gene>
    <name evidence="4" type="primary">yddE</name>
    <name evidence="4" type="ORF">DPBNPPHM_01198</name>
</gene>
<reference evidence="4 5" key="1">
    <citation type="submission" date="2019-11" db="EMBL/GenBank/DDBJ databases">
        <authorList>
            <person name="Holert J."/>
        </authorList>
    </citation>
    <scope>NUCLEOTIDE SEQUENCE [LARGE SCALE GENOMIC DNA]</scope>
    <source>
        <strain evidence="4">BC5_2</strain>
    </source>
</reference>
<evidence type="ECO:0000313" key="4">
    <source>
        <dbReference type="EMBL" id="CAA0105688.1"/>
    </source>
</evidence>
<keyword evidence="2 4" id="KW-0413">Isomerase</keyword>
<evidence type="ECO:0000256" key="2">
    <source>
        <dbReference type="ARBA" id="ARBA00023235"/>
    </source>
</evidence>
<dbReference type="NCBIfam" id="TIGR00654">
    <property type="entry name" value="PhzF_family"/>
    <property type="match status" value="1"/>
</dbReference>
<evidence type="ECO:0000256" key="1">
    <source>
        <dbReference type="ARBA" id="ARBA00008270"/>
    </source>
</evidence>
<dbReference type="GO" id="GO:0005737">
    <property type="term" value="C:cytoplasm"/>
    <property type="evidence" value="ECO:0007669"/>
    <property type="project" value="TreeGrafter"/>
</dbReference>
<proteinExistence type="inferred from homology"/>
<dbReference type="InterPro" id="IPR003719">
    <property type="entry name" value="Phenazine_PhzF-like"/>
</dbReference>
<dbReference type="EMBL" id="CACSII010000012">
    <property type="protein sequence ID" value="CAA0105688.1"/>
    <property type="molecule type" value="Genomic_DNA"/>
</dbReference>
<dbReference type="GO" id="GO:0016853">
    <property type="term" value="F:isomerase activity"/>
    <property type="evidence" value="ECO:0007669"/>
    <property type="project" value="UniProtKB-KW"/>
</dbReference>
<dbReference type="Gene3D" id="3.10.310.10">
    <property type="entry name" value="Diaminopimelate Epimerase, Chain A, domain 1"/>
    <property type="match status" value="2"/>
</dbReference>
<dbReference type="Pfam" id="PF02567">
    <property type="entry name" value="PhzC-PhzF"/>
    <property type="match status" value="1"/>
</dbReference>
<dbReference type="OrthoDB" id="9788221at2"/>
<name>A0A5S9PNY6_9GAMM</name>
<dbReference type="EC" id="5.1.-.-" evidence="4"/>
<evidence type="ECO:0000256" key="3">
    <source>
        <dbReference type="PIRSR" id="PIRSR016184-1"/>
    </source>
</evidence>
<evidence type="ECO:0000313" key="5">
    <source>
        <dbReference type="Proteomes" id="UP000434580"/>
    </source>
</evidence>